<dbReference type="Pfam" id="PF12854">
    <property type="entry name" value="PPR_1"/>
    <property type="match status" value="1"/>
</dbReference>
<dbReference type="InterPro" id="IPR046960">
    <property type="entry name" value="PPR_At4g14850-like_plant"/>
</dbReference>
<dbReference type="Gene3D" id="1.25.40.10">
    <property type="entry name" value="Tetratricopeptide repeat domain"/>
    <property type="match status" value="4"/>
</dbReference>
<dbReference type="PROSITE" id="PS51375">
    <property type="entry name" value="PPR"/>
    <property type="match status" value="3"/>
</dbReference>
<reference evidence="3" key="1">
    <citation type="submission" date="2023-05" db="EMBL/GenBank/DDBJ databases">
        <title>Nepenthes gracilis genome sequencing.</title>
        <authorList>
            <person name="Fukushima K."/>
        </authorList>
    </citation>
    <scope>NUCLEOTIDE SEQUENCE</scope>
    <source>
        <strain evidence="3">SING2019-196</strain>
    </source>
</reference>
<protein>
    <recommendedName>
        <fullName evidence="5">Pentatricopeptide repeat-containing protein</fullName>
    </recommendedName>
</protein>
<dbReference type="AlphaFoldDB" id="A0AAD3XUG1"/>
<feature type="repeat" description="PPR" evidence="2">
    <location>
        <begin position="320"/>
        <end position="350"/>
    </location>
</feature>
<feature type="repeat" description="PPR" evidence="2">
    <location>
        <begin position="184"/>
        <end position="218"/>
    </location>
</feature>
<dbReference type="EMBL" id="BSYO01000017">
    <property type="protein sequence ID" value="GMH17039.1"/>
    <property type="molecule type" value="Genomic_DNA"/>
</dbReference>
<organism evidence="3 4">
    <name type="scientific">Nepenthes gracilis</name>
    <name type="common">Slender pitcher plant</name>
    <dbReference type="NCBI Taxonomy" id="150966"/>
    <lineage>
        <taxon>Eukaryota</taxon>
        <taxon>Viridiplantae</taxon>
        <taxon>Streptophyta</taxon>
        <taxon>Embryophyta</taxon>
        <taxon>Tracheophyta</taxon>
        <taxon>Spermatophyta</taxon>
        <taxon>Magnoliopsida</taxon>
        <taxon>eudicotyledons</taxon>
        <taxon>Gunneridae</taxon>
        <taxon>Pentapetalae</taxon>
        <taxon>Caryophyllales</taxon>
        <taxon>Nepenthaceae</taxon>
        <taxon>Nepenthes</taxon>
    </lineage>
</organism>
<proteinExistence type="predicted"/>
<dbReference type="InterPro" id="IPR002885">
    <property type="entry name" value="PPR_rpt"/>
</dbReference>
<dbReference type="PANTHER" id="PTHR47926:SF526">
    <property type="entry name" value="PENTACOTRIPEPTIDE-REPEAT REGION OF PRORP DOMAIN-CONTAINING PROTEIN"/>
    <property type="match status" value="1"/>
</dbReference>
<dbReference type="InterPro" id="IPR046848">
    <property type="entry name" value="E_motif"/>
</dbReference>
<dbReference type="GO" id="GO:0003723">
    <property type="term" value="F:RNA binding"/>
    <property type="evidence" value="ECO:0007669"/>
    <property type="project" value="InterPro"/>
</dbReference>
<dbReference type="InterPro" id="IPR011990">
    <property type="entry name" value="TPR-like_helical_dom_sf"/>
</dbReference>
<keyword evidence="4" id="KW-1185">Reference proteome</keyword>
<dbReference type="Pfam" id="PF01535">
    <property type="entry name" value="PPR"/>
    <property type="match status" value="5"/>
</dbReference>
<gene>
    <name evidence="3" type="ORF">Nepgr_018880</name>
</gene>
<accession>A0AAD3XUG1</accession>
<keyword evidence="1" id="KW-0677">Repeat</keyword>
<feature type="repeat" description="PPR" evidence="2">
    <location>
        <begin position="80"/>
        <end position="114"/>
    </location>
</feature>
<dbReference type="GO" id="GO:0009451">
    <property type="term" value="P:RNA modification"/>
    <property type="evidence" value="ECO:0007669"/>
    <property type="project" value="InterPro"/>
</dbReference>
<dbReference type="FunFam" id="1.25.40.10:FF:000348">
    <property type="entry name" value="Pentatricopeptide repeat-containing protein chloroplastic"/>
    <property type="match status" value="1"/>
</dbReference>
<dbReference type="Pfam" id="PF20431">
    <property type="entry name" value="E_motif"/>
    <property type="match status" value="1"/>
</dbReference>
<dbReference type="PANTHER" id="PTHR47926">
    <property type="entry name" value="PENTATRICOPEPTIDE REPEAT-CONTAINING PROTEIN"/>
    <property type="match status" value="1"/>
</dbReference>
<sequence>MLVAERISASPTNSRYLQQHIFSVLQNCCSIKKLAQIHAHILTNGFSQKNFILAKLISLYSAYGYVDHAQKVFDKIGSPSTTIWNQMIRAHARGETPVKSVELFTLMQKEESEPDGYTYSYMVAACSLLGLLRVGEQIHSRVLSNGYCSNLFVSTSLVNLYTLSRGDVGLESACKVFEEMPERSVVTWNSLLAGYIRCGDVDRALRTFDEMPERSVVSWTTMVSGCARQGRSRQALSLFSEMMRAQVELDQVAMISALSACAELGDLNLGRWIHSYVNRAFRGSRQQLLVPLQNALIHMYASCGVVEEAHGVFEEMPRKTTVSWTSMIIGYAKHGYGEKALSLFQRMQELEADELRPDAITFIGVLCACSHAGYVEEGRRYFIQMKERWAIEPRIEHYGCMADILSRAGFLDEAESLVESMPMKPNDAIWGALLGGCRIHMKSKLALSAAQNLMLKLDCDQTFGYLALLLDVYAVAKRWEDVAIVRQKMVEMGVRKPPGRSWVQTNGVIHDFLAGDSTHKQASSIYDMLDNMTGQLVCEENKHNMYDLGEDVEGANFPSLIS</sequence>
<dbReference type="Pfam" id="PF13041">
    <property type="entry name" value="PPR_2"/>
    <property type="match status" value="1"/>
</dbReference>
<evidence type="ECO:0000256" key="1">
    <source>
        <dbReference type="ARBA" id="ARBA00022737"/>
    </source>
</evidence>
<evidence type="ECO:0000313" key="3">
    <source>
        <dbReference type="EMBL" id="GMH17039.1"/>
    </source>
</evidence>
<evidence type="ECO:0000256" key="2">
    <source>
        <dbReference type="PROSITE-ProRule" id="PRU00708"/>
    </source>
</evidence>
<evidence type="ECO:0008006" key="5">
    <source>
        <dbReference type="Google" id="ProtNLM"/>
    </source>
</evidence>
<evidence type="ECO:0000313" key="4">
    <source>
        <dbReference type="Proteomes" id="UP001279734"/>
    </source>
</evidence>
<dbReference type="NCBIfam" id="TIGR00756">
    <property type="entry name" value="PPR"/>
    <property type="match status" value="4"/>
</dbReference>
<dbReference type="FunFam" id="1.25.40.10:FF:000184">
    <property type="entry name" value="Pentatricopeptide repeat-containing protein, chloroplastic"/>
    <property type="match status" value="1"/>
</dbReference>
<name>A0AAD3XUG1_NEPGR</name>
<comment type="caution">
    <text evidence="3">The sequence shown here is derived from an EMBL/GenBank/DDBJ whole genome shotgun (WGS) entry which is preliminary data.</text>
</comment>
<dbReference type="Proteomes" id="UP001279734">
    <property type="component" value="Unassembled WGS sequence"/>
</dbReference>